<name>A0ABD3EHW6_9LAMI</name>
<dbReference type="PANTHER" id="PTHR47723">
    <property type="entry name" value="OS05G0353850 PROTEIN"/>
    <property type="match status" value="1"/>
</dbReference>
<dbReference type="Gene3D" id="3.30.420.10">
    <property type="entry name" value="Ribonuclease H-like superfamily/Ribonuclease H"/>
    <property type="match status" value="1"/>
</dbReference>
<dbReference type="InterPro" id="IPR053151">
    <property type="entry name" value="RNase_H-like"/>
</dbReference>
<dbReference type="PANTHER" id="PTHR47723:SF19">
    <property type="entry name" value="POLYNUCLEOTIDYL TRANSFERASE, RIBONUCLEASE H-LIKE SUPERFAMILY PROTEIN"/>
    <property type="match status" value="1"/>
</dbReference>
<dbReference type="Proteomes" id="UP001632038">
    <property type="component" value="Unassembled WGS sequence"/>
</dbReference>
<dbReference type="EMBL" id="JAVIJP010000005">
    <property type="protein sequence ID" value="KAL3652794.1"/>
    <property type="molecule type" value="Genomic_DNA"/>
</dbReference>
<reference evidence="2" key="1">
    <citation type="journal article" date="2024" name="IScience">
        <title>Strigolactones Initiate the Formation of Haustorium-like Structures in Castilleja.</title>
        <authorList>
            <person name="Buerger M."/>
            <person name="Peterson D."/>
            <person name="Chory J."/>
        </authorList>
    </citation>
    <scope>NUCLEOTIDE SEQUENCE [LARGE SCALE GENOMIC DNA]</scope>
</reference>
<keyword evidence="2" id="KW-1185">Reference proteome</keyword>
<sequence length="177" mass="20790">MLKFESVGEEKVFKVVIRANKKKGDHKTGYVFGQLTWCDGCDDDVYHPRGLLELTLHEVEAIVKGIELCKQYGHNNFEIETDSVYAIRAFQGKVYEPNLVYKTRKYKNYRHRILHVLRQQNLAADILAKNGRNQQDLVSVNYHTLPKQIKLQIFLDRVGLGNFRKRNNKNIKDFYEM</sequence>
<evidence type="ECO:0000313" key="1">
    <source>
        <dbReference type="EMBL" id="KAL3652794.1"/>
    </source>
</evidence>
<dbReference type="InterPro" id="IPR036397">
    <property type="entry name" value="RNaseH_sf"/>
</dbReference>
<dbReference type="AlphaFoldDB" id="A0ABD3EHW6"/>
<proteinExistence type="predicted"/>
<dbReference type="InterPro" id="IPR044730">
    <property type="entry name" value="RNase_H-like_dom_plant"/>
</dbReference>
<organism evidence="1 2">
    <name type="scientific">Castilleja foliolosa</name>
    <dbReference type="NCBI Taxonomy" id="1961234"/>
    <lineage>
        <taxon>Eukaryota</taxon>
        <taxon>Viridiplantae</taxon>
        <taxon>Streptophyta</taxon>
        <taxon>Embryophyta</taxon>
        <taxon>Tracheophyta</taxon>
        <taxon>Spermatophyta</taxon>
        <taxon>Magnoliopsida</taxon>
        <taxon>eudicotyledons</taxon>
        <taxon>Gunneridae</taxon>
        <taxon>Pentapetalae</taxon>
        <taxon>asterids</taxon>
        <taxon>lamiids</taxon>
        <taxon>Lamiales</taxon>
        <taxon>Orobanchaceae</taxon>
        <taxon>Pedicularideae</taxon>
        <taxon>Castillejinae</taxon>
        <taxon>Castilleja</taxon>
    </lineage>
</organism>
<dbReference type="SUPFAM" id="SSF53098">
    <property type="entry name" value="Ribonuclease H-like"/>
    <property type="match status" value="1"/>
</dbReference>
<protein>
    <recommendedName>
        <fullName evidence="3">RNase H type-1 domain-containing protein</fullName>
    </recommendedName>
</protein>
<dbReference type="InterPro" id="IPR012337">
    <property type="entry name" value="RNaseH-like_sf"/>
</dbReference>
<accession>A0ABD3EHW6</accession>
<evidence type="ECO:0000313" key="2">
    <source>
        <dbReference type="Proteomes" id="UP001632038"/>
    </source>
</evidence>
<dbReference type="CDD" id="cd06222">
    <property type="entry name" value="RNase_H_like"/>
    <property type="match status" value="1"/>
</dbReference>
<evidence type="ECO:0008006" key="3">
    <source>
        <dbReference type="Google" id="ProtNLM"/>
    </source>
</evidence>
<comment type="caution">
    <text evidence="1">The sequence shown here is derived from an EMBL/GenBank/DDBJ whole genome shotgun (WGS) entry which is preliminary data.</text>
</comment>
<gene>
    <name evidence="1" type="ORF">CASFOL_002475</name>
</gene>